<feature type="region of interest" description="Disordered" evidence="1">
    <location>
        <begin position="52"/>
        <end position="93"/>
    </location>
</feature>
<organism evidence="2 3">
    <name type="scientific">Variovorax boronicumulans</name>
    <dbReference type="NCBI Taxonomy" id="436515"/>
    <lineage>
        <taxon>Bacteria</taxon>
        <taxon>Pseudomonadati</taxon>
        <taxon>Pseudomonadota</taxon>
        <taxon>Betaproteobacteria</taxon>
        <taxon>Burkholderiales</taxon>
        <taxon>Comamonadaceae</taxon>
        <taxon>Variovorax</taxon>
    </lineage>
</organism>
<feature type="compositionally biased region" description="Pro residues" evidence="1">
    <location>
        <begin position="52"/>
        <end position="64"/>
    </location>
</feature>
<dbReference type="EMBL" id="JAUSRR010000007">
    <property type="protein sequence ID" value="MDP9925441.1"/>
    <property type="molecule type" value="Genomic_DNA"/>
</dbReference>
<dbReference type="Proteomes" id="UP001244295">
    <property type="component" value="Unassembled WGS sequence"/>
</dbReference>
<name>A0AAW8E2A0_9BURK</name>
<reference evidence="2" key="1">
    <citation type="submission" date="2023-07" db="EMBL/GenBank/DDBJ databases">
        <title>Sorghum-associated microbial communities from plants grown in Nebraska, USA.</title>
        <authorList>
            <person name="Schachtman D."/>
        </authorList>
    </citation>
    <scope>NUCLEOTIDE SEQUENCE</scope>
    <source>
        <strain evidence="2">DS2795</strain>
    </source>
</reference>
<sequence length="321" mass="31959">MKQKTVGGCPKPLWMVATVLAASVGVTACGGGGGGGGGGMPMLPIALVPAPAPAPSPAPAPAPAPAENRAAVPGSEPSPSLSAPQPGSTAAVGNDSEGIYAGVRGIAFVGTNGSLAGSFLGGTMWGSLKVTGLDWSFNPDTELYVPPNAYPVTGSGTFTPKKSVDGTYAYDNRRPSDVGPLAYTIENALAVSQASMTGTWSNTDSSPSLGVTVQVDGQGVFTGSTSGVQIGQCTLSGTVALAQPGSAKNMYSLTLKAVNAATASTNDCKLTPAATGSYAGPAIIGLVPAGVYDSNGYFRSLMFLIRSNTGATLLVNLRKQP</sequence>
<protein>
    <submittedName>
        <fullName evidence="2">Uncharacterized protein</fullName>
    </submittedName>
</protein>
<comment type="caution">
    <text evidence="2">The sequence shown here is derived from an EMBL/GenBank/DDBJ whole genome shotgun (WGS) entry which is preliminary data.</text>
</comment>
<evidence type="ECO:0000313" key="3">
    <source>
        <dbReference type="Proteomes" id="UP001244295"/>
    </source>
</evidence>
<evidence type="ECO:0000256" key="1">
    <source>
        <dbReference type="SAM" id="MobiDB-lite"/>
    </source>
</evidence>
<dbReference type="PROSITE" id="PS51257">
    <property type="entry name" value="PROKAR_LIPOPROTEIN"/>
    <property type="match status" value="1"/>
</dbReference>
<dbReference type="RefSeq" id="WP_307637720.1">
    <property type="nucleotide sequence ID" value="NZ_JAUSRR010000007.1"/>
</dbReference>
<dbReference type="AlphaFoldDB" id="A0AAW8E2A0"/>
<feature type="compositionally biased region" description="Polar residues" evidence="1">
    <location>
        <begin position="77"/>
        <end position="88"/>
    </location>
</feature>
<proteinExistence type="predicted"/>
<gene>
    <name evidence="2" type="ORF">J2W25_004484</name>
</gene>
<evidence type="ECO:0000313" key="2">
    <source>
        <dbReference type="EMBL" id="MDP9925441.1"/>
    </source>
</evidence>
<accession>A0AAW8E2A0</accession>